<dbReference type="RefSeq" id="WP_311349659.1">
    <property type="nucleotide sequence ID" value="NZ_JAVRHR010000001.1"/>
</dbReference>
<dbReference type="Proteomes" id="UP001255246">
    <property type="component" value="Unassembled WGS sequence"/>
</dbReference>
<protein>
    <recommendedName>
        <fullName evidence="3">Outer membrane protein beta-barrel domain-containing protein</fullName>
    </recommendedName>
</protein>
<dbReference type="EMBL" id="JAVRHR010000001">
    <property type="protein sequence ID" value="MDT0606099.1"/>
    <property type="molecule type" value="Genomic_DNA"/>
</dbReference>
<proteinExistence type="predicted"/>
<evidence type="ECO:0000313" key="2">
    <source>
        <dbReference type="Proteomes" id="UP001255246"/>
    </source>
</evidence>
<keyword evidence="2" id="KW-1185">Reference proteome</keyword>
<sequence>MKLNKLLFLMVNLLIMTQGYGQKVDSNLKKKTVNELFIAEEVELEYINEKHKFKRPKVKIGNNKPYKFKIGGINTALIKASLSAESKELVSQRPETLKPYIDILESFAVNQAAGENECTFSGNEYEKTYQTARCAILELERLKKTSTKLYEELKTIKLNQIVETKAMASQAQKELLDNELNNCKCIELSNKEKETPKTLENIVDSIENNSDESKIKKALTEYKKSILERIELIEAIKKMMEHEFSGKINSDFESALTNKILENYALIKSQSENINSKKYLGYINFIENAASAADFKKIDSRYFSRTDLLEAKVVLQNAFTNDTILKETLNVYSRGDGSLRLRFSSGFFYNDIVENAYYLENRDDDTKSVLKEGKQNFDVAIGAQTHLTIKAASSFDFGINLGAAVSPLDGKTRFLMGAGFLFGKKRELSLSAGAAVARIKVLSDSVDEINGDLTVPITAEAAPIVDKNKWGMFIGLTYNFSTNKK</sequence>
<name>A0ABU3A7F8_9FLAO</name>
<organism evidence="1 2">
    <name type="scientific">Croceitalea rosinachiae</name>
    <dbReference type="NCBI Taxonomy" id="3075596"/>
    <lineage>
        <taxon>Bacteria</taxon>
        <taxon>Pseudomonadati</taxon>
        <taxon>Bacteroidota</taxon>
        <taxon>Flavobacteriia</taxon>
        <taxon>Flavobacteriales</taxon>
        <taxon>Flavobacteriaceae</taxon>
        <taxon>Croceitalea</taxon>
    </lineage>
</organism>
<gene>
    <name evidence="1" type="ORF">RM706_03615</name>
</gene>
<comment type="caution">
    <text evidence="1">The sequence shown here is derived from an EMBL/GenBank/DDBJ whole genome shotgun (WGS) entry which is preliminary data.</text>
</comment>
<evidence type="ECO:0000313" key="1">
    <source>
        <dbReference type="EMBL" id="MDT0606099.1"/>
    </source>
</evidence>
<evidence type="ECO:0008006" key="3">
    <source>
        <dbReference type="Google" id="ProtNLM"/>
    </source>
</evidence>
<reference evidence="1 2" key="1">
    <citation type="submission" date="2023-09" db="EMBL/GenBank/DDBJ databases">
        <authorList>
            <person name="Rey-Velasco X."/>
        </authorList>
    </citation>
    <scope>NUCLEOTIDE SEQUENCE [LARGE SCALE GENOMIC DNA]</scope>
    <source>
        <strain evidence="1 2">F388</strain>
    </source>
</reference>
<accession>A0ABU3A7F8</accession>